<comment type="caution">
    <text evidence="1">The sequence shown here is derived from an EMBL/GenBank/DDBJ whole genome shotgun (WGS) entry which is preliminary data.</text>
</comment>
<protein>
    <submittedName>
        <fullName evidence="1">Uncharacterized protein</fullName>
    </submittedName>
</protein>
<dbReference type="Proteomes" id="UP000197535">
    <property type="component" value="Unassembled WGS sequence"/>
</dbReference>
<proteinExistence type="predicted"/>
<evidence type="ECO:0000313" key="2">
    <source>
        <dbReference type="Proteomes" id="UP000197535"/>
    </source>
</evidence>
<evidence type="ECO:0000313" key="1">
    <source>
        <dbReference type="EMBL" id="OWW18472.1"/>
    </source>
</evidence>
<reference evidence="1 2" key="1">
    <citation type="submission" date="2016-02" db="EMBL/GenBank/DDBJ databases">
        <authorList>
            <person name="Wen L."/>
            <person name="He K."/>
            <person name="Yang H."/>
        </authorList>
    </citation>
    <scope>NUCLEOTIDE SEQUENCE [LARGE SCALE GENOMIC DNA]</scope>
    <source>
        <strain evidence="1 2">TSA40</strain>
    </source>
</reference>
<accession>A0A254TB24</accession>
<organism evidence="1 2">
    <name type="scientific">Noviherbaspirillum denitrificans</name>
    <dbReference type="NCBI Taxonomy" id="1968433"/>
    <lineage>
        <taxon>Bacteria</taxon>
        <taxon>Pseudomonadati</taxon>
        <taxon>Pseudomonadota</taxon>
        <taxon>Betaproteobacteria</taxon>
        <taxon>Burkholderiales</taxon>
        <taxon>Oxalobacteraceae</taxon>
        <taxon>Noviherbaspirillum</taxon>
    </lineage>
</organism>
<sequence length="79" mass="9006">MIMDHQQIEYKGYAIRPIAIPEGEDMYFGGYEISKDGKLVSERKNIMPGFFYRDAALIDSVEHAKLEIENLVAMQGHAD</sequence>
<keyword evidence="2" id="KW-1185">Reference proteome</keyword>
<dbReference type="AlphaFoldDB" id="A0A254TB24"/>
<dbReference type="EMBL" id="LSTO01000005">
    <property type="protein sequence ID" value="OWW18472.1"/>
    <property type="molecule type" value="Genomic_DNA"/>
</dbReference>
<gene>
    <name evidence="1" type="ORF">AYR66_00545</name>
</gene>
<name>A0A254TB24_9BURK</name>